<evidence type="ECO:0000256" key="2">
    <source>
        <dbReference type="ARBA" id="ARBA00004514"/>
    </source>
</evidence>
<keyword evidence="4" id="KW-0963">Cytoplasm</keyword>
<keyword evidence="7" id="KW-0472">Membrane</keyword>
<evidence type="ECO:0000256" key="5">
    <source>
        <dbReference type="ARBA" id="ARBA00022703"/>
    </source>
</evidence>
<dbReference type="InterPro" id="IPR011893">
    <property type="entry name" value="Selenoprotein_Rdx-typ"/>
</dbReference>
<evidence type="ECO:0000256" key="6">
    <source>
        <dbReference type="ARBA" id="ARBA00022990"/>
    </source>
</evidence>
<protein>
    <recommendedName>
        <fullName evidence="15">Migration and invasion enhancer 1</fullName>
    </recommendedName>
</protein>
<name>A0A3B4AJ70_9GOBI</name>
<sequence>MGFTVRYGPRYQELARTVKDEFPEADVSGFVGRRSSFEIEINGQLVFSKLETGGFPYEDDIMDQIRNAASGKNVKKITKSRPPCVIM</sequence>
<keyword evidence="10" id="KW-0449">Lipoprotein</keyword>
<dbReference type="SUPFAM" id="SSF52833">
    <property type="entry name" value="Thioredoxin-like"/>
    <property type="match status" value="1"/>
</dbReference>
<dbReference type="Pfam" id="PF10262">
    <property type="entry name" value="Rdx"/>
    <property type="match status" value="1"/>
</dbReference>
<dbReference type="GO" id="GO:0043066">
    <property type="term" value="P:negative regulation of apoptotic process"/>
    <property type="evidence" value="ECO:0007669"/>
    <property type="project" value="TreeGrafter"/>
</dbReference>
<comment type="similarity">
    <text evidence="13">Belongs to the SelWTH family.</text>
</comment>
<evidence type="ECO:0000256" key="3">
    <source>
        <dbReference type="ARBA" id="ARBA00022475"/>
    </source>
</evidence>
<evidence type="ECO:0000256" key="15">
    <source>
        <dbReference type="ARBA" id="ARBA00069166"/>
    </source>
</evidence>
<reference evidence="16" key="1">
    <citation type="submission" date="2025-08" db="UniProtKB">
        <authorList>
            <consortium name="Ensembl"/>
        </authorList>
    </citation>
    <scope>IDENTIFICATION</scope>
</reference>
<dbReference type="InterPro" id="IPR036249">
    <property type="entry name" value="Thioredoxin-like_sf"/>
</dbReference>
<dbReference type="GO" id="GO:0006915">
    <property type="term" value="P:apoptotic process"/>
    <property type="evidence" value="ECO:0007669"/>
    <property type="project" value="UniProtKB-KW"/>
</dbReference>
<evidence type="ECO:0000256" key="11">
    <source>
        <dbReference type="ARBA" id="ARBA00023289"/>
    </source>
</evidence>
<organism evidence="16 17">
    <name type="scientific">Periophthalmus magnuspinnatus</name>
    <dbReference type="NCBI Taxonomy" id="409849"/>
    <lineage>
        <taxon>Eukaryota</taxon>
        <taxon>Metazoa</taxon>
        <taxon>Chordata</taxon>
        <taxon>Craniata</taxon>
        <taxon>Vertebrata</taxon>
        <taxon>Euteleostomi</taxon>
        <taxon>Actinopterygii</taxon>
        <taxon>Neopterygii</taxon>
        <taxon>Teleostei</taxon>
        <taxon>Neoteleostei</taxon>
        <taxon>Acanthomorphata</taxon>
        <taxon>Gobiaria</taxon>
        <taxon>Gobiiformes</taxon>
        <taxon>Gobioidei</taxon>
        <taxon>Gobiidae</taxon>
        <taxon>Oxudercinae</taxon>
        <taxon>Periophthalmus</taxon>
    </lineage>
</organism>
<dbReference type="FunFam" id="3.40.30.10:FF:000131">
    <property type="entry name" value="migration and invasion enhancer 1"/>
    <property type="match status" value="1"/>
</dbReference>
<dbReference type="Proteomes" id="UP000261520">
    <property type="component" value="Unplaced"/>
</dbReference>
<evidence type="ECO:0000256" key="10">
    <source>
        <dbReference type="ARBA" id="ARBA00023288"/>
    </source>
</evidence>
<reference evidence="16" key="2">
    <citation type="submission" date="2025-09" db="UniProtKB">
        <authorList>
            <consortium name="Ensembl"/>
        </authorList>
    </citation>
    <scope>IDENTIFICATION</scope>
</reference>
<evidence type="ECO:0000256" key="1">
    <source>
        <dbReference type="ARBA" id="ARBA00004342"/>
    </source>
</evidence>
<evidence type="ECO:0000256" key="13">
    <source>
        <dbReference type="ARBA" id="ARBA00060789"/>
    </source>
</evidence>
<dbReference type="InterPro" id="IPR051441">
    <property type="entry name" value="SelW_related"/>
</dbReference>
<comment type="function">
    <text evidence="12">Increases cell migration by inducing filopodia formation at the leading edge of migrating cells. Plays a role in regulation of apoptosis, possibly through control of CASP3. May be involved in a redox-related process.</text>
</comment>
<evidence type="ECO:0000313" key="16">
    <source>
        <dbReference type="Ensembl" id="ENSPMGP00000017167.1"/>
    </source>
</evidence>
<keyword evidence="8" id="KW-1015">Disulfide bond</keyword>
<evidence type="ECO:0000256" key="14">
    <source>
        <dbReference type="ARBA" id="ARBA00065658"/>
    </source>
</evidence>
<dbReference type="AlphaFoldDB" id="A0A3B4AJ70"/>
<keyword evidence="11" id="KW-0636">Prenylation</keyword>
<evidence type="ECO:0000256" key="8">
    <source>
        <dbReference type="ARBA" id="ARBA00023157"/>
    </source>
</evidence>
<keyword evidence="17" id="KW-1185">Reference proteome</keyword>
<dbReference type="Gene3D" id="3.40.30.10">
    <property type="entry name" value="Glutaredoxin"/>
    <property type="match status" value="1"/>
</dbReference>
<evidence type="ECO:0000256" key="9">
    <source>
        <dbReference type="ARBA" id="ARBA00023284"/>
    </source>
</evidence>
<dbReference type="STRING" id="409849.ENSPMGP00000017167"/>
<keyword evidence="5" id="KW-0053">Apoptosis</keyword>
<dbReference type="GO" id="GO:0051491">
    <property type="term" value="P:positive regulation of filopodium assembly"/>
    <property type="evidence" value="ECO:0007669"/>
    <property type="project" value="TreeGrafter"/>
</dbReference>
<dbReference type="Ensembl" id="ENSPMGT00000018327.1">
    <property type="protein sequence ID" value="ENSPMGP00000017167.1"/>
    <property type="gene ID" value="ENSPMGG00000014060.1"/>
</dbReference>
<dbReference type="NCBIfam" id="TIGR02174">
    <property type="entry name" value="CXXU_selWTH"/>
    <property type="match status" value="1"/>
</dbReference>
<evidence type="ECO:0000256" key="7">
    <source>
        <dbReference type="ARBA" id="ARBA00023136"/>
    </source>
</evidence>
<comment type="subunit">
    <text evidence="14">Interacts with GPX1.</text>
</comment>
<evidence type="ECO:0000256" key="12">
    <source>
        <dbReference type="ARBA" id="ARBA00055778"/>
    </source>
</evidence>
<dbReference type="GO" id="GO:0005886">
    <property type="term" value="C:plasma membrane"/>
    <property type="evidence" value="ECO:0007669"/>
    <property type="project" value="UniProtKB-SubCell"/>
</dbReference>
<evidence type="ECO:0000313" key="17">
    <source>
        <dbReference type="Proteomes" id="UP000261520"/>
    </source>
</evidence>
<keyword evidence="3" id="KW-1003">Cell membrane</keyword>
<keyword evidence="9" id="KW-0676">Redox-active center</keyword>
<dbReference type="PANTHER" id="PTHR15124:SF27">
    <property type="entry name" value="MIGRATION AND INVASION ENHANCER 1"/>
    <property type="match status" value="1"/>
</dbReference>
<dbReference type="PANTHER" id="PTHR15124">
    <property type="entry name" value="SELENOPROTEIN W"/>
    <property type="match status" value="1"/>
</dbReference>
<proteinExistence type="inferred from homology"/>
<accession>A0A3B4AJ70</accession>
<comment type="subcellular location">
    <subcellularLocation>
        <location evidence="1">Cell membrane</location>
        <topology evidence="1">Lipid-anchor</topology>
        <orientation evidence="1">Cytoplasmic side</orientation>
    </subcellularLocation>
    <subcellularLocation>
        <location evidence="2">Cytoplasm</location>
        <location evidence="2">Cytosol</location>
    </subcellularLocation>
</comment>
<evidence type="ECO:0000256" key="4">
    <source>
        <dbReference type="ARBA" id="ARBA00022490"/>
    </source>
</evidence>
<dbReference type="GO" id="GO:0005829">
    <property type="term" value="C:cytosol"/>
    <property type="evidence" value="ECO:0007669"/>
    <property type="project" value="UniProtKB-SubCell"/>
</dbReference>
<keyword evidence="6" id="KW-0007">Acetylation</keyword>